<accession>A0A3R9MW47</accession>
<evidence type="ECO:0000256" key="5">
    <source>
        <dbReference type="SAM" id="SignalP"/>
    </source>
</evidence>
<dbReference type="GO" id="GO:0008113">
    <property type="term" value="F:peptide-methionine (S)-S-oxide reductase activity"/>
    <property type="evidence" value="ECO:0007669"/>
    <property type="project" value="UniProtKB-UniRule"/>
</dbReference>
<keyword evidence="8" id="KW-1185">Reference proteome</keyword>
<evidence type="ECO:0000313" key="8">
    <source>
        <dbReference type="Proteomes" id="UP000273500"/>
    </source>
</evidence>
<feature type="signal peptide" evidence="5">
    <location>
        <begin position="1"/>
        <end position="30"/>
    </location>
</feature>
<dbReference type="PANTHER" id="PTHR43774:SF1">
    <property type="entry name" value="PEPTIDE METHIONINE SULFOXIDE REDUCTASE MSRA 2"/>
    <property type="match status" value="1"/>
</dbReference>
<dbReference type="EMBL" id="RWIT01000002">
    <property type="protein sequence ID" value="RSK49901.1"/>
    <property type="molecule type" value="Genomic_DNA"/>
</dbReference>
<dbReference type="Proteomes" id="UP000273500">
    <property type="component" value="Unassembled WGS sequence"/>
</dbReference>
<evidence type="ECO:0000256" key="4">
    <source>
        <dbReference type="HAMAP-Rule" id="MF_01401"/>
    </source>
</evidence>
<comment type="similarity">
    <text evidence="4">Belongs to the MsrA Met sulfoxide reductase family.</text>
</comment>
<dbReference type="RefSeq" id="WP_125418432.1">
    <property type="nucleotide sequence ID" value="NZ_RWIT01000002.1"/>
</dbReference>
<sequence length="227" mass="25364">MRFVFLAFCQRRVLAGLLLGSLLLPAPLHAQSDRSTAGPAPTDTRGLAVATFGGGCFWSFEEIFEELRGVQAVVAGYSGGKVRNPSYEEVCSATTGHAESVQVYYDPRQLSYQTLLEVFLLGAHDPTTRNRQGPDAGPQYRSVAFYRTPQERQLIEAAIRRVDASHHYSSPVVTQVAAFTAFWPAESYHQGYYRLHPENPYLRHVSQPKVEKFRKAFPDRLKATAVL</sequence>
<feature type="chain" id="PRO_5018742750" description="Peptide methionine sulfoxide reductase MsrA" evidence="5">
    <location>
        <begin position="31"/>
        <end position="227"/>
    </location>
</feature>
<comment type="function">
    <text evidence="4">Has an important function as a repair enzyme for proteins that have been inactivated by oxidation. Catalyzes the reversible oxidation-reduction of methionine sulfoxide in proteins to methionine.</text>
</comment>
<evidence type="ECO:0000259" key="6">
    <source>
        <dbReference type="Pfam" id="PF01625"/>
    </source>
</evidence>
<organism evidence="7 8">
    <name type="scientific">Hymenobacter rigui</name>
    <dbReference type="NCBI Taxonomy" id="334424"/>
    <lineage>
        <taxon>Bacteria</taxon>
        <taxon>Pseudomonadati</taxon>
        <taxon>Bacteroidota</taxon>
        <taxon>Cytophagia</taxon>
        <taxon>Cytophagales</taxon>
        <taxon>Hymenobacteraceae</taxon>
        <taxon>Hymenobacter</taxon>
    </lineage>
</organism>
<keyword evidence="5" id="KW-0732">Signal</keyword>
<comment type="catalytic activity">
    <reaction evidence="3 4">
        <text>[thioredoxin]-disulfide + L-methionine + H2O = L-methionine (S)-S-oxide + [thioredoxin]-dithiol</text>
        <dbReference type="Rhea" id="RHEA:19993"/>
        <dbReference type="Rhea" id="RHEA-COMP:10698"/>
        <dbReference type="Rhea" id="RHEA-COMP:10700"/>
        <dbReference type="ChEBI" id="CHEBI:15377"/>
        <dbReference type="ChEBI" id="CHEBI:29950"/>
        <dbReference type="ChEBI" id="CHEBI:50058"/>
        <dbReference type="ChEBI" id="CHEBI:57844"/>
        <dbReference type="ChEBI" id="CHEBI:58772"/>
        <dbReference type="EC" id="1.8.4.11"/>
    </reaction>
</comment>
<dbReference type="InterPro" id="IPR036509">
    <property type="entry name" value="Met_Sox_Rdtase_MsrA_sf"/>
</dbReference>
<keyword evidence="1 4" id="KW-0560">Oxidoreductase</keyword>
<proteinExistence type="inferred from homology"/>
<dbReference type="EC" id="1.8.4.11" evidence="4"/>
<dbReference type="Pfam" id="PF01625">
    <property type="entry name" value="PMSR"/>
    <property type="match status" value="1"/>
</dbReference>
<dbReference type="HAMAP" id="MF_01401">
    <property type="entry name" value="MsrA"/>
    <property type="match status" value="1"/>
</dbReference>
<comment type="catalytic activity">
    <reaction evidence="2 4">
        <text>L-methionyl-[protein] + [thioredoxin]-disulfide + H2O = L-methionyl-(S)-S-oxide-[protein] + [thioredoxin]-dithiol</text>
        <dbReference type="Rhea" id="RHEA:14217"/>
        <dbReference type="Rhea" id="RHEA-COMP:10698"/>
        <dbReference type="Rhea" id="RHEA-COMP:10700"/>
        <dbReference type="Rhea" id="RHEA-COMP:12313"/>
        <dbReference type="Rhea" id="RHEA-COMP:12315"/>
        <dbReference type="ChEBI" id="CHEBI:15377"/>
        <dbReference type="ChEBI" id="CHEBI:16044"/>
        <dbReference type="ChEBI" id="CHEBI:29950"/>
        <dbReference type="ChEBI" id="CHEBI:44120"/>
        <dbReference type="ChEBI" id="CHEBI:50058"/>
        <dbReference type="EC" id="1.8.4.11"/>
    </reaction>
</comment>
<dbReference type="OrthoDB" id="4174719at2"/>
<feature type="domain" description="Peptide methionine sulphoxide reductase MsrA" evidence="6">
    <location>
        <begin position="50"/>
        <end position="201"/>
    </location>
</feature>
<dbReference type="PANTHER" id="PTHR43774">
    <property type="entry name" value="PEPTIDE METHIONINE SULFOXIDE REDUCTASE"/>
    <property type="match status" value="1"/>
</dbReference>
<gene>
    <name evidence="4 7" type="primary">msrA</name>
    <name evidence="7" type="ORF">EI291_04445</name>
</gene>
<evidence type="ECO:0000256" key="1">
    <source>
        <dbReference type="ARBA" id="ARBA00023002"/>
    </source>
</evidence>
<dbReference type="AlphaFoldDB" id="A0A3R9MW47"/>
<dbReference type="Gene3D" id="3.30.1060.10">
    <property type="entry name" value="Peptide methionine sulphoxide reductase MsrA"/>
    <property type="match status" value="1"/>
</dbReference>
<reference evidence="7 8" key="1">
    <citation type="submission" date="2018-12" db="EMBL/GenBank/DDBJ databases">
        <authorList>
            <person name="Feng G."/>
            <person name="Zhu H."/>
        </authorList>
    </citation>
    <scope>NUCLEOTIDE SEQUENCE [LARGE SCALE GENOMIC DNA]</scope>
    <source>
        <strain evidence="7 8">KCTC 12533</strain>
    </source>
</reference>
<name>A0A3R9MW47_9BACT</name>
<evidence type="ECO:0000256" key="2">
    <source>
        <dbReference type="ARBA" id="ARBA00047806"/>
    </source>
</evidence>
<dbReference type="InterPro" id="IPR002569">
    <property type="entry name" value="Met_Sox_Rdtase_MsrA_dom"/>
</dbReference>
<evidence type="ECO:0000313" key="7">
    <source>
        <dbReference type="EMBL" id="RSK49901.1"/>
    </source>
</evidence>
<dbReference type="GO" id="GO:0033744">
    <property type="term" value="F:L-methionine:thioredoxin-disulfide S-oxidoreductase activity"/>
    <property type="evidence" value="ECO:0007669"/>
    <property type="project" value="RHEA"/>
</dbReference>
<feature type="active site" evidence="4">
    <location>
        <position position="56"/>
    </location>
</feature>
<dbReference type="SUPFAM" id="SSF55068">
    <property type="entry name" value="Peptide methionine sulfoxide reductase"/>
    <property type="match status" value="1"/>
</dbReference>
<comment type="caution">
    <text evidence="7">The sequence shown here is derived from an EMBL/GenBank/DDBJ whole genome shotgun (WGS) entry which is preliminary data.</text>
</comment>
<protein>
    <recommendedName>
        <fullName evidence="4">Peptide methionine sulfoxide reductase MsrA</fullName>
        <shortName evidence="4">Protein-methionine-S-oxide reductase</shortName>
        <ecNumber evidence="4">1.8.4.11</ecNumber>
    </recommendedName>
    <alternativeName>
        <fullName evidence="4">Peptide-methionine (S)-S-oxide reductase</fullName>
        <shortName evidence="4">Peptide Met(O) reductase</shortName>
    </alternativeName>
</protein>
<dbReference type="NCBIfam" id="TIGR00401">
    <property type="entry name" value="msrA"/>
    <property type="match status" value="1"/>
</dbReference>
<evidence type="ECO:0000256" key="3">
    <source>
        <dbReference type="ARBA" id="ARBA00048782"/>
    </source>
</evidence>